<organism evidence="1 2">
    <name type="scientific">Fowl aviadenovirus C</name>
    <dbReference type="NCBI Taxonomy" id="190063"/>
    <lineage>
        <taxon>Viruses</taxon>
        <taxon>Varidnaviria</taxon>
        <taxon>Bamfordvirae</taxon>
        <taxon>Preplasmiviricota</taxon>
        <taxon>Polisuviricotina</taxon>
        <taxon>Pharingeaviricetes</taxon>
        <taxon>Rowavirales</taxon>
        <taxon>Adenoviridae</taxon>
        <taxon>Aviadenovirus</taxon>
        <taxon>Aviadenovirus hydropericardii</taxon>
    </lineage>
</organism>
<dbReference type="RefSeq" id="YP_004346955.1">
    <property type="nucleotide sequence ID" value="NC_015323.1"/>
</dbReference>
<protein>
    <submittedName>
        <fullName evidence="1">ORF4</fullName>
    </submittedName>
</protein>
<name>F2VJK0_9ADEN</name>
<dbReference type="InterPro" id="IPR003360">
    <property type="entry name" value="US22-like"/>
</dbReference>
<dbReference type="Pfam" id="PF02393">
    <property type="entry name" value="US22"/>
    <property type="match status" value="1"/>
</dbReference>
<dbReference type="OrthoDB" id="37731at10239"/>
<dbReference type="GeneID" id="10399503"/>
<sequence>MNRFQTEHDMGGEKSSVKLDRFPYWGTLEEIDRYAKANRGTVTPIGSGKHFLVIGDLEGTLHAGQHLKEYCEVLYLPSPKRMTIIGIVDNVISFADGLQVVILVAEDKTVYGYEEDTLHKLASTIPEFFRIGMQNFGTEVFHCGSHIPPLVSADPTPSHYLPDRYLTHYIPVRGGASA</sequence>
<dbReference type="KEGG" id="vg:10399503"/>
<dbReference type="EMBL" id="GU188428">
    <property type="protein sequence ID" value="ADQ39087.1"/>
    <property type="molecule type" value="Genomic_DNA"/>
</dbReference>
<evidence type="ECO:0000313" key="2">
    <source>
        <dbReference type="Proteomes" id="UP000161550"/>
    </source>
</evidence>
<dbReference type="Proteomes" id="UP000161550">
    <property type="component" value="Segment"/>
</dbReference>
<evidence type="ECO:0000313" key="1">
    <source>
        <dbReference type="EMBL" id="ADQ39087.1"/>
    </source>
</evidence>
<proteinExistence type="predicted"/>
<reference evidence="1 2" key="1">
    <citation type="journal article" date="2011" name="J. Gen. Virol.">
        <title>Coding potential and transcript analysis of fowl adenovirus 4: insight into upstream ORFs as common sequence features in adenoviral transcripts.</title>
        <authorList>
            <person name="Griffin B.D."/>
            <person name="Nagy E."/>
        </authorList>
    </citation>
    <scope>NUCLEOTIDE SEQUENCE [LARGE SCALE GENOMIC DNA]</scope>
    <source>
        <strain evidence="1">ON1</strain>
    </source>
</reference>
<accession>F2VJK0</accession>